<dbReference type="Gene3D" id="1.10.45.10">
    <property type="entry name" value="Vanillyl-alcohol Oxidase, Chain A, domain 4"/>
    <property type="match status" value="1"/>
</dbReference>
<dbReference type="SUPFAM" id="SSF55103">
    <property type="entry name" value="FAD-linked oxidases, C-terminal domain"/>
    <property type="match status" value="1"/>
</dbReference>
<keyword evidence="5" id="KW-0560">Oxidoreductase</keyword>
<proteinExistence type="inferred from homology"/>
<dbReference type="InterPro" id="IPR016169">
    <property type="entry name" value="FAD-bd_PCMH_sub2"/>
</dbReference>
<evidence type="ECO:0000256" key="4">
    <source>
        <dbReference type="ARBA" id="ARBA00022827"/>
    </source>
</evidence>
<sequence>MTETAKAAFIDELNAALGAAVVTGEDIPAPFRHDWSGLPPVLPIALIRPRETDEVATALKIANRHGVTIVPQGGLTGLAGGAQPVAGGAVLSLDRMSGIEEIDPVMASITVKAGTPLEVVQKAADEAGLFLGIDLGARGSCQIGGNLATNAGGNRVIRYGMAREHVLGLEVVLPDGTVVTSLNKLIKNNAGYDLKQLFIGSEGTLGIITRVVLRLQAKPLTVNTVFCGCRDFPAVLDLLKGARARLGPALSAFEVMWPSFYDFMTGKLSELRRPLGRPHGVYVLLEQSGFDPEADSGRLEAVMAEMLEAGIVEDAVLASSERETRDLWAVRDSVSEYGKLMGPITAFDVGLQTDRMADVIAGIEAAYQARWPGAILLVYGHIGDSNLHLVANVPAAGDHQPHDDITDLVLGAVRAAGGTVSAEHGIGLLKKKYLHFTRSDAELALMARLKAALDPGNILNTGKVFTL</sequence>
<dbReference type="Gene3D" id="3.30.70.2190">
    <property type="match status" value="1"/>
</dbReference>
<evidence type="ECO:0000313" key="8">
    <source>
        <dbReference type="Proteomes" id="UP000248021"/>
    </source>
</evidence>
<dbReference type="Gene3D" id="3.30.70.2740">
    <property type="match status" value="1"/>
</dbReference>
<feature type="domain" description="FAD-binding PCMH-type" evidence="6">
    <location>
        <begin position="39"/>
        <end position="218"/>
    </location>
</feature>
<organism evidence="7 8">
    <name type="scientific">Chelatococcus asaccharovorans</name>
    <dbReference type="NCBI Taxonomy" id="28210"/>
    <lineage>
        <taxon>Bacteria</taxon>
        <taxon>Pseudomonadati</taxon>
        <taxon>Pseudomonadota</taxon>
        <taxon>Alphaproteobacteria</taxon>
        <taxon>Hyphomicrobiales</taxon>
        <taxon>Chelatococcaceae</taxon>
        <taxon>Chelatococcus</taxon>
    </lineage>
</organism>
<dbReference type="Pfam" id="PF01565">
    <property type="entry name" value="FAD_binding_4"/>
    <property type="match status" value="1"/>
</dbReference>
<dbReference type="PANTHER" id="PTHR43716:SF1">
    <property type="entry name" value="D-2-HYDROXYGLUTARATE DEHYDROGENASE, MITOCHONDRIAL"/>
    <property type="match status" value="1"/>
</dbReference>
<name>A0A2V3TYC8_9HYPH</name>
<reference evidence="7 8" key="1">
    <citation type="submission" date="2018-05" db="EMBL/GenBank/DDBJ databases">
        <title>Genomic Encyclopedia of Type Strains, Phase IV (KMG-IV): sequencing the most valuable type-strain genomes for metagenomic binning, comparative biology and taxonomic classification.</title>
        <authorList>
            <person name="Goeker M."/>
        </authorList>
    </citation>
    <scope>NUCLEOTIDE SEQUENCE [LARGE SCALE GENOMIC DNA]</scope>
    <source>
        <strain evidence="7 8">DSM 6462</strain>
    </source>
</reference>
<dbReference type="RefSeq" id="WP_110377316.1">
    <property type="nucleotide sequence ID" value="NZ_JAHBRY010000002.1"/>
</dbReference>
<dbReference type="Gene3D" id="3.30.465.10">
    <property type="match status" value="1"/>
</dbReference>
<dbReference type="GO" id="GO:0016491">
    <property type="term" value="F:oxidoreductase activity"/>
    <property type="evidence" value="ECO:0007669"/>
    <property type="project" value="UniProtKB-KW"/>
</dbReference>
<dbReference type="InterPro" id="IPR051264">
    <property type="entry name" value="FAD-oxidored/transferase_4"/>
</dbReference>
<evidence type="ECO:0000259" key="6">
    <source>
        <dbReference type="PROSITE" id="PS51387"/>
    </source>
</evidence>
<dbReference type="AlphaFoldDB" id="A0A2V3TYC8"/>
<comment type="caution">
    <text evidence="7">The sequence shown here is derived from an EMBL/GenBank/DDBJ whole genome shotgun (WGS) entry which is preliminary data.</text>
</comment>
<dbReference type="SUPFAM" id="SSF56176">
    <property type="entry name" value="FAD-binding/transporter-associated domain-like"/>
    <property type="match status" value="1"/>
</dbReference>
<comment type="similarity">
    <text evidence="2">Belongs to the FAD-binding oxidoreductase/transferase type 4 family.</text>
</comment>
<dbReference type="PANTHER" id="PTHR43716">
    <property type="entry name" value="D-2-HYDROXYGLUTARATE DEHYDROGENASE, MITOCHONDRIAL"/>
    <property type="match status" value="1"/>
</dbReference>
<dbReference type="EMBL" id="QJJK01000012">
    <property type="protein sequence ID" value="PXW54071.1"/>
    <property type="molecule type" value="Genomic_DNA"/>
</dbReference>
<dbReference type="InterPro" id="IPR006094">
    <property type="entry name" value="Oxid_FAD_bind_N"/>
</dbReference>
<dbReference type="OrthoDB" id="9809290at2"/>
<evidence type="ECO:0000256" key="2">
    <source>
        <dbReference type="ARBA" id="ARBA00008000"/>
    </source>
</evidence>
<dbReference type="FunFam" id="1.10.45.10:FF:000001">
    <property type="entry name" value="D-lactate dehydrogenase mitochondrial"/>
    <property type="match status" value="1"/>
</dbReference>
<dbReference type="InterPro" id="IPR016171">
    <property type="entry name" value="Vanillyl_alc_oxidase_C-sub2"/>
</dbReference>
<dbReference type="InterPro" id="IPR016164">
    <property type="entry name" value="FAD-linked_Oxase-like_C"/>
</dbReference>
<protein>
    <submittedName>
        <fullName evidence="7">FAD/FMN-containing dehydrogenase</fullName>
    </submittedName>
</protein>
<dbReference type="GO" id="GO:0022904">
    <property type="term" value="P:respiratory electron transport chain"/>
    <property type="evidence" value="ECO:0007669"/>
    <property type="project" value="TreeGrafter"/>
</dbReference>
<accession>A0A2V3TYC8</accession>
<keyword evidence="3" id="KW-0285">Flavoprotein</keyword>
<evidence type="ECO:0000256" key="3">
    <source>
        <dbReference type="ARBA" id="ARBA00022630"/>
    </source>
</evidence>
<dbReference type="InterPro" id="IPR016166">
    <property type="entry name" value="FAD-bd_PCMH"/>
</dbReference>
<dbReference type="GO" id="GO:0071949">
    <property type="term" value="F:FAD binding"/>
    <property type="evidence" value="ECO:0007669"/>
    <property type="project" value="InterPro"/>
</dbReference>
<dbReference type="Pfam" id="PF02913">
    <property type="entry name" value="FAD-oxidase_C"/>
    <property type="match status" value="1"/>
</dbReference>
<evidence type="ECO:0000256" key="1">
    <source>
        <dbReference type="ARBA" id="ARBA00001974"/>
    </source>
</evidence>
<dbReference type="PROSITE" id="PS51387">
    <property type="entry name" value="FAD_PCMH"/>
    <property type="match status" value="1"/>
</dbReference>
<gene>
    <name evidence="7" type="ORF">C7450_112100</name>
</gene>
<evidence type="ECO:0000256" key="5">
    <source>
        <dbReference type="ARBA" id="ARBA00023002"/>
    </source>
</evidence>
<dbReference type="InterPro" id="IPR036318">
    <property type="entry name" value="FAD-bd_PCMH-like_sf"/>
</dbReference>
<dbReference type="Proteomes" id="UP000248021">
    <property type="component" value="Unassembled WGS sequence"/>
</dbReference>
<keyword evidence="8" id="KW-1185">Reference proteome</keyword>
<comment type="cofactor">
    <cofactor evidence="1">
        <name>FAD</name>
        <dbReference type="ChEBI" id="CHEBI:57692"/>
    </cofactor>
</comment>
<evidence type="ECO:0000313" key="7">
    <source>
        <dbReference type="EMBL" id="PXW54071.1"/>
    </source>
</evidence>
<dbReference type="InterPro" id="IPR004113">
    <property type="entry name" value="FAD-bd_oxidored_4_C"/>
</dbReference>
<keyword evidence="4" id="KW-0274">FAD</keyword>